<dbReference type="AlphaFoldDB" id="E1QHB0"/>
<accession>E1QHB0</accession>
<name>E1QHB0_DESB2</name>
<dbReference type="STRING" id="644282.Deba_1585"/>
<keyword evidence="2" id="KW-1185">Reference proteome</keyword>
<organism evidence="1 2">
    <name type="scientific">Desulfarculus baarsii (strain ATCC 33931 / DSM 2075 / LMG 7858 / VKM B-1802 / 2st14)</name>
    <dbReference type="NCBI Taxonomy" id="644282"/>
    <lineage>
        <taxon>Bacteria</taxon>
        <taxon>Pseudomonadati</taxon>
        <taxon>Thermodesulfobacteriota</taxon>
        <taxon>Desulfarculia</taxon>
        <taxon>Desulfarculales</taxon>
        <taxon>Desulfarculaceae</taxon>
        <taxon>Desulfarculus</taxon>
    </lineage>
</organism>
<sequence length="102" mass="9972">MARSTDKSEAPATPAVAAPAASLKPAAAPSAVIYLGPNQPGGGLLHGQVFRGGLPPAAAGVDPALIVALADLPRAKLELADPSSGLSKIYRAAVKAGQGGRP</sequence>
<dbReference type="HOGENOM" id="CLU_2272824_0_0_7"/>
<dbReference type="OrthoDB" id="2739959at2"/>
<dbReference type="EMBL" id="CP002085">
    <property type="protein sequence ID" value="ADK84953.1"/>
    <property type="molecule type" value="Genomic_DNA"/>
</dbReference>
<proteinExistence type="predicted"/>
<evidence type="ECO:0000313" key="1">
    <source>
        <dbReference type="EMBL" id="ADK84953.1"/>
    </source>
</evidence>
<reference evidence="1 2" key="1">
    <citation type="journal article" date="2010" name="Stand. Genomic Sci.">
        <title>Complete genome sequence of Desulfarculus baarsii type strain (2st14).</title>
        <authorList>
            <person name="Sun H."/>
            <person name="Spring S."/>
            <person name="Lapidus A."/>
            <person name="Davenport K."/>
            <person name="Del Rio T.G."/>
            <person name="Tice H."/>
            <person name="Nolan M."/>
            <person name="Copeland A."/>
            <person name="Cheng J.F."/>
            <person name="Lucas S."/>
            <person name="Tapia R."/>
            <person name="Goodwin L."/>
            <person name="Pitluck S."/>
            <person name="Ivanova N."/>
            <person name="Pagani I."/>
            <person name="Mavromatis K."/>
            <person name="Ovchinnikova G."/>
            <person name="Pati A."/>
            <person name="Chen A."/>
            <person name="Palaniappan K."/>
            <person name="Hauser L."/>
            <person name="Chang Y.J."/>
            <person name="Jeffries C.D."/>
            <person name="Detter J.C."/>
            <person name="Han C."/>
            <person name="Rohde M."/>
            <person name="Brambilla E."/>
            <person name="Goker M."/>
            <person name="Woyke T."/>
            <person name="Bristow J."/>
            <person name="Eisen J.A."/>
            <person name="Markowitz V."/>
            <person name="Hugenholtz P."/>
            <person name="Kyrpides N.C."/>
            <person name="Klenk H.P."/>
            <person name="Land M."/>
        </authorList>
    </citation>
    <scope>NUCLEOTIDE SEQUENCE [LARGE SCALE GENOMIC DNA]</scope>
    <source>
        <strain evidence="2">ATCC 33931 / DSM 2075 / LMG 7858 / VKM B-1802 / 2st14</strain>
    </source>
</reference>
<gene>
    <name evidence="1" type="ordered locus">Deba_1585</name>
</gene>
<evidence type="ECO:0000313" key="2">
    <source>
        <dbReference type="Proteomes" id="UP000009047"/>
    </source>
</evidence>
<dbReference type="KEGG" id="dbr:Deba_1585"/>
<dbReference type="RefSeq" id="WP_013258406.1">
    <property type="nucleotide sequence ID" value="NC_014365.1"/>
</dbReference>
<dbReference type="Proteomes" id="UP000009047">
    <property type="component" value="Chromosome"/>
</dbReference>
<protein>
    <submittedName>
        <fullName evidence="1">Uncharacterized protein</fullName>
    </submittedName>
</protein>